<protein>
    <submittedName>
        <fullName evidence="4">NUDIX hydrolase</fullName>
    </submittedName>
</protein>
<dbReference type="GO" id="GO:0016787">
    <property type="term" value="F:hydrolase activity"/>
    <property type="evidence" value="ECO:0007669"/>
    <property type="project" value="UniProtKB-KW"/>
</dbReference>
<dbReference type="SUPFAM" id="SSF55811">
    <property type="entry name" value="Nudix"/>
    <property type="match status" value="1"/>
</dbReference>
<keyword evidence="2 4" id="KW-0378">Hydrolase</keyword>
<gene>
    <name evidence="4" type="ORF">D7M11_35710</name>
</gene>
<dbReference type="AlphaFoldDB" id="A0A3B0ANN5"/>
<dbReference type="InterPro" id="IPR020084">
    <property type="entry name" value="NUDIX_hydrolase_CS"/>
</dbReference>
<evidence type="ECO:0000313" key="4">
    <source>
        <dbReference type="EMBL" id="RKN60847.1"/>
    </source>
</evidence>
<dbReference type="InterPro" id="IPR015797">
    <property type="entry name" value="NUDIX_hydrolase-like_dom_sf"/>
</dbReference>
<dbReference type="Gene3D" id="3.90.79.10">
    <property type="entry name" value="Nucleoside Triphosphate Pyrophosphohydrolase"/>
    <property type="match status" value="1"/>
</dbReference>
<dbReference type="EMBL" id="RBAH01000055">
    <property type="protein sequence ID" value="RKN60847.1"/>
    <property type="molecule type" value="Genomic_DNA"/>
</dbReference>
<dbReference type="Proteomes" id="UP000282311">
    <property type="component" value="Unassembled WGS sequence"/>
</dbReference>
<accession>A0A3B0ANN5</accession>
<sequence>MFFVNARAIVEREREGKTEIVIQTRNKPNEPKQLELPGGRVEQFESLLTALRREVKEETGLDVTWVEGEDTRITTDGINPDRVVECIRPFAAYQTIKGGIDSVGYYFICKVEGELLKEGDQTKNPRWVSVDEVTERMQNDPLQFINIDCAAIKFYLKHRINTLPIVETY</sequence>
<keyword evidence="5" id="KW-1185">Reference proteome</keyword>
<dbReference type="PANTHER" id="PTHR43736">
    <property type="entry name" value="ADP-RIBOSE PYROPHOSPHATASE"/>
    <property type="match status" value="1"/>
</dbReference>
<feature type="domain" description="Nudix hydrolase" evidence="3">
    <location>
        <begin position="1"/>
        <end position="155"/>
    </location>
</feature>
<organism evidence="4 5">
    <name type="scientific">Paenibacillus ginsengarvi</name>
    <dbReference type="NCBI Taxonomy" id="400777"/>
    <lineage>
        <taxon>Bacteria</taxon>
        <taxon>Bacillati</taxon>
        <taxon>Bacillota</taxon>
        <taxon>Bacilli</taxon>
        <taxon>Bacillales</taxon>
        <taxon>Paenibacillaceae</taxon>
        <taxon>Paenibacillus</taxon>
    </lineage>
</organism>
<comment type="similarity">
    <text evidence="1">Belongs to the Nudix hydrolase family.</text>
</comment>
<dbReference type="InterPro" id="IPR000086">
    <property type="entry name" value="NUDIX_hydrolase_dom"/>
</dbReference>
<reference evidence="4 5" key="1">
    <citation type="journal article" date="2007" name="Int. J. Syst. Evol. Microbiol.">
        <title>Paenibacillus ginsengarvi sp. nov., isolated from soil from ginseng cultivation.</title>
        <authorList>
            <person name="Yoon M.H."/>
            <person name="Ten L.N."/>
            <person name="Im W.T."/>
        </authorList>
    </citation>
    <scope>NUCLEOTIDE SEQUENCE [LARGE SCALE GENOMIC DNA]</scope>
    <source>
        <strain evidence="4 5">KCTC 13059</strain>
    </source>
</reference>
<dbReference type="OrthoDB" id="2661124at2"/>
<evidence type="ECO:0000313" key="5">
    <source>
        <dbReference type="Proteomes" id="UP000282311"/>
    </source>
</evidence>
<dbReference type="PANTHER" id="PTHR43736:SF1">
    <property type="entry name" value="DIHYDRONEOPTERIN TRIPHOSPHATE DIPHOSPHATASE"/>
    <property type="match status" value="1"/>
</dbReference>
<dbReference type="PROSITE" id="PS00893">
    <property type="entry name" value="NUDIX_BOX"/>
    <property type="match status" value="1"/>
</dbReference>
<evidence type="ECO:0000259" key="3">
    <source>
        <dbReference type="PROSITE" id="PS51462"/>
    </source>
</evidence>
<comment type="caution">
    <text evidence="4">The sequence shown here is derived from an EMBL/GenBank/DDBJ whole genome shotgun (WGS) entry which is preliminary data.</text>
</comment>
<evidence type="ECO:0000256" key="2">
    <source>
        <dbReference type="ARBA" id="ARBA00022801"/>
    </source>
</evidence>
<name>A0A3B0ANN5_9BACL</name>
<dbReference type="RefSeq" id="WP_120752038.1">
    <property type="nucleotide sequence ID" value="NZ_RBAH01000055.1"/>
</dbReference>
<dbReference type="Pfam" id="PF00293">
    <property type="entry name" value="NUDIX"/>
    <property type="match status" value="1"/>
</dbReference>
<proteinExistence type="inferred from homology"/>
<dbReference type="PROSITE" id="PS51462">
    <property type="entry name" value="NUDIX"/>
    <property type="match status" value="1"/>
</dbReference>
<evidence type="ECO:0000256" key="1">
    <source>
        <dbReference type="ARBA" id="ARBA00005582"/>
    </source>
</evidence>